<dbReference type="GO" id="GO:0003677">
    <property type="term" value="F:DNA binding"/>
    <property type="evidence" value="ECO:0007669"/>
    <property type="project" value="InterPro"/>
</dbReference>
<dbReference type="RefSeq" id="WP_076784613.1">
    <property type="nucleotide sequence ID" value="NZ_FTPU01000094.1"/>
</dbReference>
<dbReference type="PROSITE" id="PS50943">
    <property type="entry name" value="HTH_CROC1"/>
    <property type="match status" value="1"/>
</dbReference>
<evidence type="ECO:0000313" key="2">
    <source>
        <dbReference type="EMBL" id="SIT99056.1"/>
    </source>
</evidence>
<sequence length="170" mass="19515">MNSENSRIRLLIKRYREHFKFSQNDIVKLTGLTQSAYSSLETGKGNIDFDKTNLVSNVYGLKVWEFINPKQKVPTLDSLPNATKKIALKNKSKPKSNYDLDLPEKIKLILQSGRLPTKFTVNDIKNLLPENIQRDINASRITTTIKRVQFEELCEVGKSGKSKLYSIRKK</sequence>
<dbReference type="Pfam" id="PF01381">
    <property type="entry name" value="HTH_3"/>
    <property type="match status" value="1"/>
</dbReference>
<dbReference type="AlphaFoldDB" id="A0A1U7PZY8"/>
<dbReference type="Proteomes" id="UP000187261">
    <property type="component" value="Unassembled WGS sequence"/>
</dbReference>
<proteinExistence type="predicted"/>
<organism evidence="2 3">
    <name type="scientific">Epilithonimonas bovis DSM 19482</name>
    <dbReference type="NCBI Taxonomy" id="1121284"/>
    <lineage>
        <taxon>Bacteria</taxon>
        <taxon>Pseudomonadati</taxon>
        <taxon>Bacteroidota</taxon>
        <taxon>Flavobacteriia</taxon>
        <taxon>Flavobacteriales</taxon>
        <taxon>Weeksellaceae</taxon>
        <taxon>Chryseobacterium group</taxon>
        <taxon>Epilithonimonas</taxon>
    </lineage>
</organism>
<protein>
    <submittedName>
        <fullName evidence="2">Helix-turn-helix domain-containing protein</fullName>
    </submittedName>
</protein>
<name>A0A1U7PZY8_9FLAO</name>
<dbReference type="OrthoDB" id="1262282at2"/>
<keyword evidence="3" id="KW-1185">Reference proteome</keyword>
<dbReference type="InterPro" id="IPR001387">
    <property type="entry name" value="Cro/C1-type_HTH"/>
</dbReference>
<dbReference type="CDD" id="cd00093">
    <property type="entry name" value="HTH_XRE"/>
    <property type="match status" value="1"/>
</dbReference>
<dbReference type="InterPro" id="IPR010982">
    <property type="entry name" value="Lambda_DNA-bd_dom_sf"/>
</dbReference>
<accession>A0A1U7PZY8</accession>
<dbReference type="EMBL" id="FTPU01000094">
    <property type="protein sequence ID" value="SIT99056.1"/>
    <property type="molecule type" value="Genomic_DNA"/>
</dbReference>
<dbReference type="Gene3D" id="1.10.260.40">
    <property type="entry name" value="lambda repressor-like DNA-binding domains"/>
    <property type="match status" value="1"/>
</dbReference>
<gene>
    <name evidence="2" type="ORF">SAMN05660493_03344</name>
</gene>
<dbReference type="SMART" id="SM00530">
    <property type="entry name" value="HTH_XRE"/>
    <property type="match status" value="1"/>
</dbReference>
<evidence type="ECO:0000259" key="1">
    <source>
        <dbReference type="PROSITE" id="PS50943"/>
    </source>
</evidence>
<feature type="domain" description="HTH cro/C1-type" evidence="1">
    <location>
        <begin position="12"/>
        <end position="66"/>
    </location>
</feature>
<dbReference type="SUPFAM" id="SSF47413">
    <property type="entry name" value="lambda repressor-like DNA-binding domains"/>
    <property type="match status" value="1"/>
</dbReference>
<reference evidence="3" key="1">
    <citation type="submission" date="2016-10" db="EMBL/GenBank/DDBJ databases">
        <authorList>
            <person name="Varghese N."/>
            <person name="Submissions S."/>
        </authorList>
    </citation>
    <scope>NUCLEOTIDE SEQUENCE [LARGE SCALE GENOMIC DNA]</scope>
    <source>
        <strain evidence="3">DSM 19482</strain>
    </source>
</reference>
<evidence type="ECO:0000313" key="3">
    <source>
        <dbReference type="Proteomes" id="UP000187261"/>
    </source>
</evidence>